<dbReference type="Pfam" id="PF08522">
    <property type="entry name" value="BT_3987-like_N"/>
    <property type="match status" value="1"/>
</dbReference>
<gene>
    <name evidence="2" type="ORF">HGH92_05805</name>
</gene>
<comment type="caution">
    <text evidence="2">The sequence shown here is derived from an EMBL/GenBank/DDBJ whole genome shotgun (WGS) entry which is preliminary data.</text>
</comment>
<dbReference type="AlphaFoldDB" id="A0A847RWU2"/>
<dbReference type="Proteomes" id="UP000570474">
    <property type="component" value="Unassembled WGS sequence"/>
</dbReference>
<protein>
    <submittedName>
        <fullName evidence="2">DUF1735 domain-containing protein</fullName>
    </submittedName>
</protein>
<dbReference type="EMBL" id="JABAIA010000001">
    <property type="protein sequence ID" value="NLR63811.1"/>
    <property type="molecule type" value="Genomic_DNA"/>
</dbReference>
<dbReference type="Gene3D" id="2.60.120.260">
    <property type="entry name" value="Galactose-binding domain-like"/>
    <property type="match status" value="1"/>
</dbReference>
<keyword evidence="3" id="KW-1185">Reference proteome</keyword>
<dbReference type="InterPro" id="IPR000421">
    <property type="entry name" value="FA58C"/>
</dbReference>
<proteinExistence type="predicted"/>
<evidence type="ECO:0000313" key="3">
    <source>
        <dbReference type="Proteomes" id="UP000570474"/>
    </source>
</evidence>
<dbReference type="RefSeq" id="WP_168869796.1">
    <property type="nucleotide sequence ID" value="NZ_JABAIA010000001.1"/>
</dbReference>
<dbReference type="InterPro" id="IPR008979">
    <property type="entry name" value="Galactose-bd-like_sf"/>
</dbReference>
<feature type="domain" description="F5/8 type C" evidence="1">
    <location>
        <begin position="166"/>
        <end position="321"/>
    </location>
</feature>
<reference evidence="2 3" key="1">
    <citation type="submission" date="2020-04" db="EMBL/GenBank/DDBJ databases">
        <authorList>
            <person name="Yin C."/>
        </authorList>
    </citation>
    <scope>NUCLEOTIDE SEQUENCE [LARGE SCALE GENOMIC DNA]</scope>
    <source>
        <strain evidence="2 3">Ae27</strain>
    </source>
</reference>
<name>A0A847RWU2_9BACT</name>
<sequence>MKMKIGTACGMALLMLASCSRDSDLLRNIPDSIAVVYMPQAVNSPATYSFNRTAASDSIIYGACYGGPHSPASDIRVQFKVDASLVDKFNANNYTNYPVLPEGSYELEQSGSVIPAGKYNTPPLKLRVRFDKLDGVGNYLLPVSITTDAKVNDRLRTTYFLINAKYTSNPFSLFDRAAWKITGFSSEEPTGEGATNGHAIHALDGDGDTFWTTQWKAAKPGPPHTITIDMQTAQKLHGLALTGRTDKTTGEVKATGNPKNIVVETSLDGNVWDYTETFTLDNNKLNTIFLAYARQARFFRLTINTSQGDTYLTNIAELNAF</sequence>
<dbReference type="PROSITE" id="PS51257">
    <property type="entry name" value="PROKAR_LIPOPROTEIN"/>
    <property type="match status" value="1"/>
</dbReference>
<dbReference type="InterPro" id="IPR013728">
    <property type="entry name" value="BT_3987-like_N"/>
</dbReference>
<dbReference type="PROSITE" id="PS50022">
    <property type="entry name" value="FA58C_3"/>
    <property type="match status" value="1"/>
</dbReference>
<accession>A0A847RWU2</accession>
<evidence type="ECO:0000259" key="1">
    <source>
        <dbReference type="PROSITE" id="PS50022"/>
    </source>
</evidence>
<evidence type="ECO:0000313" key="2">
    <source>
        <dbReference type="EMBL" id="NLR63811.1"/>
    </source>
</evidence>
<dbReference type="SUPFAM" id="SSF49785">
    <property type="entry name" value="Galactose-binding domain-like"/>
    <property type="match status" value="1"/>
</dbReference>
<dbReference type="Gene3D" id="2.60.40.1740">
    <property type="entry name" value="hypothetical protein (bacova_03559)"/>
    <property type="match status" value="1"/>
</dbReference>
<dbReference type="Pfam" id="PF00754">
    <property type="entry name" value="F5_F8_type_C"/>
    <property type="match status" value="1"/>
</dbReference>
<organism evidence="2 3">
    <name type="scientific">Chitinophaga varians</name>
    <dbReference type="NCBI Taxonomy" id="2202339"/>
    <lineage>
        <taxon>Bacteria</taxon>
        <taxon>Pseudomonadati</taxon>
        <taxon>Bacteroidota</taxon>
        <taxon>Chitinophagia</taxon>
        <taxon>Chitinophagales</taxon>
        <taxon>Chitinophagaceae</taxon>
        <taxon>Chitinophaga</taxon>
    </lineage>
</organism>